<keyword evidence="1" id="KW-0863">Zinc-finger</keyword>
<keyword evidence="1" id="KW-0862">Zinc</keyword>
<dbReference type="InterPro" id="IPR007527">
    <property type="entry name" value="Znf_SWIM"/>
</dbReference>
<dbReference type="GO" id="GO:0008270">
    <property type="term" value="F:zinc ion binding"/>
    <property type="evidence" value="ECO:0007669"/>
    <property type="project" value="UniProtKB-KW"/>
</dbReference>
<comment type="caution">
    <text evidence="3">The sequence shown here is derived from an EMBL/GenBank/DDBJ whole genome shotgun (WGS) entry which is preliminary data.</text>
</comment>
<dbReference type="AlphaFoldDB" id="A0A917U320"/>
<keyword evidence="1" id="KW-0479">Metal-binding</keyword>
<reference evidence="3" key="2">
    <citation type="submission" date="2020-09" db="EMBL/GenBank/DDBJ databases">
        <authorList>
            <person name="Sun Q."/>
            <person name="Ohkuma M."/>
        </authorList>
    </citation>
    <scope>NUCLEOTIDE SEQUENCE</scope>
    <source>
        <strain evidence="3">JCM 19831</strain>
    </source>
</reference>
<name>A0A917U320_9ACTN</name>
<organism evidence="3 4">
    <name type="scientific">Dactylosporangium sucinum</name>
    <dbReference type="NCBI Taxonomy" id="1424081"/>
    <lineage>
        <taxon>Bacteria</taxon>
        <taxon>Bacillati</taxon>
        <taxon>Actinomycetota</taxon>
        <taxon>Actinomycetes</taxon>
        <taxon>Micromonosporales</taxon>
        <taxon>Micromonosporaceae</taxon>
        <taxon>Dactylosporangium</taxon>
    </lineage>
</organism>
<proteinExistence type="predicted"/>
<protein>
    <recommendedName>
        <fullName evidence="2">SWIM-type domain-containing protein</fullName>
    </recommendedName>
</protein>
<gene>
    <name evidence="3" type="ORF">GCM10007977_064450</name>
</gene>
<evidence type="ECO:0000256" key="1">
    <source>
        <dbReference type="PROSITE-ProRule" id="PRU00325"/>
    </source>
</evidence>
<feature type="domain" description="SWIM-type" evidence="2">
    <location>
        <begin position="347"/>
        <end position="384"/>
    </location>
</feature>
<dbReference type="EMBL" id="BMPI01000036">
    <property type="protein sequence ID" value="GGM53979.1"/>
    <property type="molecule type" value="Genomic_DNA"/>
</dbReference>
<evidence type="ECO:0000313" key="3">
    <source>
        <dbReference type="EMBL" id="GGM53979.1"/>
    </source>
</evidence>
<sequence length="385" mass="40495">MIYTYLRESAVTDAGVDLATSGGPAAHPYFFEGFVERADVAAAALLVVARVARTRFYTPPGMLAAALRAADPVVTSDGAGLRFESLSACCGVYCRLDLLPAGLDRPPHGRGTTNVDVNPPMRDALSGIAGLDPLHLAVGADELRVTTLDGAAVERRVPLPERWVRSFAELHLIARVLAPGASYAPAAVRRFLQSQPRGRGALFAVPAPGGGPRLASRPGPGGVGVAGPERLRALEPLLRHASRVRTYGLDTGSAWLLDLPGARFTLQLSPSPSRAFSGEGGILTSDEAGHQGWDLADAAPFERHLPLDEAVLAADQPRHRAAEALLASGAVTVSGDTATVRGTDAEYTVRDTPAGERCTCAWFATHGLGRGPCKHILAVRLHRRA</sequence>
<evidence type="ECO:0000259" key="2">
    <source>
        <dbReference type="PROSITE" id="PS50966"/>
    </source>
</evidence>
<dbReference type="RefSeq" id="WP_190253756.1">
    <property type="nucleotide sequence ID" value="NZ_BMPI01000036.1"/>
</dbReference>
<accession>A0A917U320</accession>
<reference evidence="3" key="1">
    <citation type="journal article" date="2014" name="Int. J. Syst. Evol. Microbiol.">
        <title>Complete genome sequence of Corynebacterium casei LMG S-19264T (=DSM 44701T), isolated from a smear-ripened cheese.</title>
        <authorList>
            <consortium name="US DOE Joint Genome Institute (JGI-PGF)"/>
            <person name="Walter F."/>
            <person name="Albersmeier A."/>
            <person name="Kalinowski J."/>
            <person name="Ruckert C."/>
        </authorList>
    </citation>
    <scope>NUCLEOTIDE SEQUENCE</scope>
    <source>
        <strain evidence="3">JCM 19831</strain>
    </source>
</reference>
<dbReference type="PROSITE" id="PS50966">
    <property type="entry name" value="ZF_SWIM"/>
    <property type="match status" value="1"/>
</dbReference>
<keyword evidence="4" id="KW-1185">Reference proteome</keyword>
<evidence type="ECO:0000313" key="4">
    <source>
        <dbReference type="Proteomes" id="UP000642070"/>
    </source>
</evidence>
<dbReference type="Proteomes" id="UP000642070">
    <property type="component" value="Unassembled WGS sequence"/>
</dbReference>